<evidence type="ECO:0000313" key="4">
    <source>
        <dbReference type="Proteomes" id="UP000828251"/>
    </source>
</evidence>
<dbReference type="GO" id="GO:0003779">
    <property type="term" value="F:actin binding"/>
    <property type="evidence" value="ECO:0007669"/>
    <property type="project" value="InterPro"/>
</dbReference>
<dbReference type="GO" id="GO:0007015">
    <property type="term" value="P:actin filament organization"/>
    <property type="evidence" value="ECO:0007669"/>
    <property type="project" value="InterPro"/>
</dbReference>
<reference evidence="3 4" key="1">
    <citation type="journal article" date="2021" name="Plant Biotechnol. J.">
        <title>Multi-omics assisted identification of the key and species-specific regulatory components of drought-tolerant mechanisms in Gossypium stocksii.</title>
        <authorList>
            <person name="Yu D."/>
            <person name="Ke L."/>
            <person name="Zhang D."/>
            <person name="Wu Y."/>
            <person name="Sun Y."/>
            <person name="Mei J."/>
            <person name="Sun J."/>
            <person name="Sun Y."/>
        </authorList>
    </citation>
    <scope>NUCLEOTIDE SEQUENCE [LARGE SCALE GENOMIC DNA]</scope>
    <source>
        <strain evidence="4">cv. E1</strain>
        <tissue evidence="3">Leaf</tissue>
    </source>
</reference>
<feature type="region of interest" description="Disordered" evidence="1">
    <location>
        <begin position="45"/>
        <end position="66"/>
    </location>
</feature>
<dbReference type="Pfam" id="PF16712">
    <property type="entry name" value="SCAB_CC"/>
    <property type="match status" value="1"/>
</dbReference>
<dbReference type="GO" id="GO:0010119">
    <property type="term" value="P:regulation of stomatal movement"/>
    <property type="evidence" value="ECO:0007669"/>
    <property type="project" value="InterPro"/>
</dbReference>
<dbReference type="Proteomes" id="UP000828251">
    <property type="component" value="Unassembled WGS sequence"/>
</dbReference>
<comment type="caution">
    <text evidence="3">The sequence shown here is derived from an EMBL/GenBank/DDBJ whole genome shotgun (WGS) entry which is preliminary data.</text>
</comment>
<dbReference type="PANTHER" id="PTHR31172:SF3">
    <property type="entry name" value="STOMATAL CLOSURE-RELATED ACTIN-BINDING PROTEIN 1"/>
    <property type="match status" value="1"/>
</dbReference>
<dbReference type="AlphaFoldDB" id="A0A9D4AG88"/>
<dbReference type="InterPro" id="IPR039640">
    <property type="entry name" value="SCAB"/>
</dbReference>
<protein>
    <recommendedName>
        <fullName evidence="2">Stomatal closure-related actin-binding protein coiled-coil domain-containing protein</fullName>
    </recommendedName>
</protein>
<dbReference type="PANTHER" id="PTHR31172">
    <property type="entry name" value="STOMATAL CLOSURE-RELATED ACTIN-BINDING PROTEIN 1"/>
    <property type="match status" value="1"/>
</dbReference>
<name>A0A9D4AG88_9ROSI</name>
<sequence>MKEVQEARQIKMLHQPSKVMDMKHELRAVRVQLAQKSKHSLLLQKELAKSNHTTRSIPQPGYSHRN</sequence>
<keyword evidence="4" id="KW-1185">Reference proteome</keyword>
<accession>A0A9D4AG88</accession>
<dbReference type="EMBL" id="JAIQCV010000003">
    <property type="protein sequence ID" value="KAH1114808.1"/>
    <property type="molecule type" value="Genomic_DNA"/>
</dbReference>
<dbReference type="OrthoDB" id="1720334at2759"/>
<proteinExistence type="predicted"/>
<evidence type="ECO:0000313" key="3">
    <source>
        <dbReference type="EMBL" id="KAH1114808.1"/>
    </source>
</evidence>
<organism evidence="3 4">
    <name type="scientific">Gossypium stocksii</name>
    <dbReference type="NCBI Taxonomy" id="47602"/>
    <lineage>
        <taxon>Eukaryota</taxon>
        <taxon>Viridiplantae</taxon>
        <taxon>Streptophyta</taxon>
        <taxon>Embryophyta</taxon>
        <taxon>Tracheophyta</taxon>
        <taxon>Spermatophyta</taxon>
        <taxon>Magnoliopsida</taxon>
        <taxon>eudicotyledons</taxon>
        <taxon>Gunneridae</taxon>
        <taxon>Pentapetalae</taxon>
        <taxon>rosids</taxon>
        <taxon>malvids</taxon>
        <taxon>Malvales</taxon>
        <taxon>Malvaceae</taxon>
        <taxon>Malvoideae</taxon>
        <taxon>Gossypium</taxon>
    </lineage>
</organism>
<dbReference type="InterPro" id="IPR032009">
    <property type="entry name" value="SCAB_CC"/>
</dbReference>
<gene>
    <name evidence="3" type="ORF">J1N35_008186</name>
</gene>
<evidence type="ECO:0000256" key="1">
    <source>
        <dbReference type="SAM" id="MobiDB-lite"/>
    </source>
</evidence>
<feature type="domain" description="Stomatal closure-related actin-binding protein coiled-coil" evidence="2">
    <location>
        <begin position="1"/>
        <end position="47"/>
    </location>
</feature>
<evidence type="ECO:0000259" key="2">
    <source>
        <dbReference type="Pfam" id="PF16712"/>
    </source>
</evidence>